<accession>A0AAU8LUB4</accession>
<dbReference type="InterPro" id="IPR058395">
    <property type="entry name" value="DUF8082"/>
</dbReference>
<protein>
    <recommendedName>
        <fullName evidence="1">DUF8082 domain-containing protein</fullName>
    </recommendedName>
</protein>
<reference evidence="2" key="1">
    <citation type="journal article" date="2024" name="Syst. Appl. Microbiol.">
        <title>First single-strain enrichments of Electrothrix cable bacteria, description of E. aestuarii sp. nov. and E. rattekaaiensis sp. nov., and proposal of a cable bacteria taxonomy following the rules of the SeqCode.</title>
        <authorList>
            <person name="Plum-Jensen L.E."/>
            <person name="Schramm A."/>
            <person name="Marshall I.P.G."/>
        </authorList>
    </citation>
    <scope>NUCLEOTIDE SEQUENCE</scope>
    <source>
        <strain evidence="2">Rat1</strain>
    </source>
</reference>
<dbReference type="AlphaFoldDB" id="A0AAU8LUB4"/>
<gene>
    <name evidence="2" type="ORF">Q3M24_19580</name>
</gene>
<organism evidence="2">
    <name type="scientific">Candidatus Electrothrix aestuarii</name>
    <dbReference type="NCBI Taxonomy" id="3062594"/>
    <lineage>
        <taxon>Bacteria</taxon>
        <taxon>Pseudomonadati</taxon>
        <taxon>Thermodesulfobacteriota</taxon>
        <taxon>Desulfobulbia</taxon>
        <taxon>Desulfobulbales</taxon>
        <taxon>Desulfobulbaceae</taxon>
        <taxon>Candidatus Electrothrix</taxon>
    </lineage>
</organism>
<reference evidence="2" key="2">
    <citation type="submission" date="2024-06" db="EMBL/GenBank/DDBJ databases">
        <authorList>
            <person name="Plum-Jensen L.E."/>
            <person name="Schramm A."/>
            <person name="Marshall I.P.G."/>
        </authorList>
    </citation>
    <scope>NUCLEOTIDE SEQUENCE</scope>
    <source>
        <strain evidence="2">Rat1</strain>
    </source>
</reference>
<evidence type="ECO:0000259" key="1">
    <source>
        <dbReference type="Pfam" id="PF26309"/>
    </source>
</evidence>
<dbReference type="Pfam" id="PF26309">
    <property type="entry name" value="DUF8082"/>
    <property type="match status" value="1"/>
</dbReference>
<feature type="domain" description="DUF8082" evidence="1">
    <location>
        <begin position="16"/>
        <end position="81"/>
    </location>
</feature>
<proteinExistence type="predicted"/>
<dbReference type="KEGG" id="eaj:Q3M24_19580"/>
<dbReference type="EMBL" id="CP159373">
    <property type="protein sequence ID" value="XCN72466.1"/>
    <property type="molecule type" value="Genomic_DNA"/>
</dbReference>
<evidence type="ECO:0000313" key="2">
    <source>
        <dbReference type="EMBL" id="XCN72466.1"/>
    </source>
</evidence>
<name>A0AAU8LUB4_9BACT</name>
<sequence length="82" mass="9284">MTDYARGDYPREIQKIFQEIEQALSGAIGPAADMILRDYIEQWQRNGPVVAARIVELTTALVEEIGDPETAQEFISRVEKKC</sequence>